<sequence length="134" mass="15594">MLKGYYQKYRQIILYLFFGVGTTLVNIIVYYICGHIFDLSIFLSTIIAWILSVLFAYVTNKIWVFSSYHNGIKAILIELVRFVSCRITTGLIDLVIMVVFCTWLSFNDLVIKIISNVIVIIINYIFSKLIVFKE</sequence>
<dbReference type="PANTHER" id="PTHR38459:SF5">
    <property type="entry name" value="CELL WALL TEICHOIC ACID GLYCOSYLATION PROTEIN GTCA"/>
    <property type="match status" value="1"/>
</dbReference>
<feature type="transmembrane region" description="Helical" evidence="6">
    <location>
        <begin position="39"/>
        <end position="58"/>
    </location>
</feature>
<dbReference type="EMBL" id="FOIN01000037">
    <property type="protein sequence ID" value="SET75409.1"/>
    <property type="molecule type" value="Genomic_DNA"/>
</dbReference>
<dbReference type="RefSeq" id="WP_092355823.1">
    <property type="nucleotide sequence ID" value="NZ_FOIN01000037.1"/>
</dbReference>
<keyword evidence="5 6" id="KW-0472">Membrane</keyword>
<dbReference type="GO" id="GO:0000271">
    <property type="term" value="P:polysaccharide biosynthetic process"/>
    <property type="evidence" value="ECO:0007669"/>
    <property type="project" value="InterPro"/>
</dbReference>
<keyword evidence="9" id="KW-1185">Reference proteome</keyword>
<evidence type="ECO:0000259" key="7">
    <source>
        <dbReference type="Pfam" id="PF04138"/>
    </source>
</evidence>
<evidence type="ECO:0000256" key="5">
    <source>
        <dbReference type="ARBA" id="ARBA00023136"/>
    </source>
</evidence>
<evidence type="ECO:0000256" key="4">
    <source>
        <dbReference type="ARBA" id="ARBA00022989"/>
    </source>
</evidence>
<accession>A0A1I0GW11</accession>
<feature type="domain" description="GtrA/DPMS transmembrane" evidence="7">
    <location>
        <begin position="15"/>
        <end position="132"/>
    </location>
</feature>
<feature type="transmembrane region" description="Helical" evidence="6">
    <location>
        <begin position="79"/>
        <end position="105"/>
    </location>
</feature>
<protein>
    <submittedName>
        <fullName evidence="8">Putative flippase GtrA (Transmembrane translocase of bactoprenol-linked glucose)</fullName>
    </submittedName>
</protein>
<dbReference type="AlphaFoldDB" id="A0A1I0GW11"/>
<keyword evidence="3 6" id="KW-0812">Transmembrane</keyword>
<evidence type="ECO:0000256" key="6">
    <source>
        <dbReference type="SAM" id="Phobius"/>
    </source>
</evidence>
<comment type="similarity">
    <text evidence="2">Belongs to the GtrA family.</text>
</comment>
<gene>
    <name evidence="8" type="ORF">SAMN04489758_1376</name>
</gene>
<evidence type="ECO:0000256" key="3">
    <source>
        <dbReference type="ARBA" id="ARBA00022692"/>
    </source>
</evidence>
<dbReference type="GO" id="GO:0005886">
    <property type="term" value="C:plasma membrane"/>
    <property type="evidence" value="ECO:0007669"/>
    <property type="project" value="TreeGrafter"/>
</dbReference>
<comment type="subcellular location">
    <subcellularLocation>
        <location evidence="1">Membrane</location>
        <topology evidence="1">Multi-pass membrane protein</topology>
    </subcellularLocation>
</comment>
<feature type="transmembrane region" description="Helical" evidence="6">
    <location>
        <begin position="12"/>
        <end position="33"/>
    </location>
</feature>
<dbReference type="GeneID" id="78289190"/>
<feature type="transmembrane region" description="Helical" evidence="6">
    <location>
        <begin position="111"/>
        <end position="131"/>
    </location>
</feature>
<evidence type="ECO:0000256" key="1">
    <source>
        <dbReference type="ARBA" id="ARBA00004141"/>
    </source>
</evidence>
<dbReference type="InterPro" id="IPR051401">
    <property type="entry name" value="GtrA_CellWall_Glycosyl"/>
</dbReference>
<evidence type="ECO:0000313" key="8">
    <source>
        <dbReference type="EMBL" id="SET75409.1"/>
    </source>
</evidence>
<evidence type="ECO:0000313" key="9">
    <source>
        <dbReference type="Proteomes" id="UP000198558"/>
    </source>
</evidence>
<dbReference type="OrthoDB" id="361483at2"/>
<organism evidence="8 9">
    <name type="scientific">Thomasclavelia cocleata</name>
    <dbReference type="NCBI Taxonomy" id="69824"/>
    <lineage>
        <taxon>Bacteria</taxon>
        <taxon>Bacillati</taxon>
        <taxon>Bacillota</taxon>
        <taxon>Erysipelotrichia</taxon>
        <taxon>Erysipelotrichales</taxon>
        <taxon>Coprobacillaceae</taxon>
        <taxon>Thomasclavelia</taxon>
    </lineage>
</organism>
<proteinExistence type="inferred from homology"/>
<dbReference type="PANTHER" id="PTHR38459">
    <property type="entry name" value="PROPHAGE BACTOPRENOL-LINKED GLUCOSE TRANSLOCASE HOMOLOG"/>
    <property type="match status" value="1"/>
</dbReference>
<keyword evidence="4 6" id="KW-1133">Transmembrane helix</keyword>
<name>A0A1I0GW11_9FIRM</name>
<dbReference type="Proteomes" id="UP000198558">
    <property type="component" value="Unassembled WGS sequence"/>
</dbReference>
<dbReference type="Pfam" id="PF04138">
    <property type="entry name" value="GtrA_DPMS_TM"/>
    <property type="match status" value="1"/>
</dbReference>
<dbReference type="InterPro" id="IPR007267">
    <property type="entry name" value="GtrA_DPMS_TM"/>
</dbReference>
<reference evidence="9" key="1">
    <citation type="submission" date="2016-10" db="EMBL/GenBank/DDBJ databases">
        <authorList>
            <person name="Varghese N."/>
            <person name="Submissions S."/>
        </authorList>
    </citation>
    <scope>NUCLEOTIDE SEQUENCE [LARGE SCALE GENOMIC DNA]</scope>
    <source>
        <strain evidence="9">DSM 1551</strain>
    </source>
</reference>
<evidence type="ECO:0000256" key="2">
    <source>
        <dbReference type="ARBA" id="ARBA00009399"/>
    </source>
</evidence>